<evidence type="ECO:0000256" key="3">
    <source>
        <dbReference type="ARBA" id="ARBA00022723"/>
    </source>
</evidence>
<proteinExistence type="predicted"/>
<feature type="region of interest" description="Disordered" evidence="7">
    <location>
        <begin position="1"/>
        <end position="22"/>
    </location>
</feature>
<dbReference type="InterPro" id="IPR005117">
    <property type="entry name" value="NiRdtase/SiRdtase_haem-b_fer"/>
</dbReference>
<dbReference type="InterPro" id="IPR051329">
    <property type="entry name" value="NIR_SIR_4Fe-4S"/>
</dbReference>
<keyword evidence="1" id="KW-0004">4Fe-4S</keyword>
<feature type="compositionally biased region" description="Low complexity" evidence="7">
    <location>
        <begin position="246"/>
        <end position="264"/>
    </location>
</feature>
<keyword evidence="4" id="KW-0560">Oxidoreductase</keyword>
<dbReference type="Gene3D" id="3.30.413.10">
    <property type="entry name" value="Sulfite Reductase Hemoprotein, domain 1"/>
    <property type="match status" value="1"/>
</dbReference>
<dbReference type="InterPro" id="IPR036136">
    <property type="entry name" value="Nit/Sulf_reduc_fer-like_dom_sf"/>
</dbReference>
<dbReference type="EMBL" id="BPRB01000122">
    <property type="protein sequence ID" value="GJE60270.1"/>
    <property type="molecule type" value="Genomic_DNA"/>
</dbReference>
<evidence type="ECO:0000313" key="10">
    <source>
        <dbReference type="Proteomes" id="UP001055057"/>
    </source>
</evidence>
<evidence type="ECO:0000256" key="7">
    <source>
        <dbReference type="SAM" id="MobiDB-lite"/>
    </source>
</evidence>
<dbReference type="PANTHER" id="PTHR32439">
    <property type="entry name" value="FERREDOXIN--NITRITE REDUCTASE, CHLOROPLASTIC"/>
    <property type="match status" value="1"/>
</dbReference>
<comment type="caution">
    <text evidence="9">The sequence shown here is derived from an EMBL/GenBank/DDBJ whole genome shotgun (WGS) entry which is preliminary data.</text>
</comment>
<keyword evidence="3" id="KW-0479">Metal-binding</keyword>
<evidence type="ECO:0000256" key="6">
    <source>
        <dbReference type="ARBA" id="ARBA00023014"/>
    </source>
</evidence>
<reference evidence="9" key="1">
    <citation type="journal article" date="2021" name="Front. Microbiol.">
        <title>Comprehensive Comparative Genomics and Phenotyping of Methylobacterium Species.</title>
        <authorList>
            <person name="Alessa O."/>
            <person name="Ogura Y."/>
            <person name="Fujitani Y."/>
            <person name="Takami H."/>
            <person name="Hayashi T."/>
            <person name="Sahin N."/>
            <person name="Tani A."/>
        </authorList>
    </citation>
    <scope>NUCLEOTIDE SEQUENCE</scope>
    <source>
        <strain evidence="9">DSM 23632</strain>
    </source>
</reference>
<evidence type="ECO:0000256" key="1">
    <source>
        <dbReference type="ARBA" id="ARBA00022485"/>
    </source>
</evidence>
<evidence type="ECO:0000313" key="9">
    <source>
        <dbReference type="EMBL" id="GJE60270.1"/>
    </source>
</evidence>
<sequence>MNAPRRVRPEAPARRGWCPGLSRPMPTGDGLLARIHPPLGILSLAQARAIAEAARRFGNGHVDVTARANLQVRGVTDATRAPLAAFLTAAGLGDARHDGGPQRLTLTSPSAGLDPDAPVDALRLARTIEALGLAVAHLPPKTLVLVDDGSPDLADLEADIHVRALSPGRTALGLGTDDGPRWIAECDAAEAADAVAAILHAFARTGQRRMRDLSRDALSGIVASLPRTPFPPPQRGEGDATRVPRRLSPSRPPSDAAPRTPSTA</sequence>
<keyword evidence="5" id="KW-0408">Iron</keyword>
<dbReference type="InterPro" id="IPR045854">
    <property type="entry name" value="NO2/SO3_Rdtase_4Fe4S_sf"/>
</dbReference>
<dbReference type="Gene3D" id="3.90.480.10">
    <property type="entry name" value="Sulfite Reductase Hemoprotein,Domain 2"/>
    <property type="match status" value="1"/>
</dbReference>
<dbReference type="Proteomes" id="UP001055057">
    <property type="component" value="Unassembled WGS sequence"/>
</dbReference>
<evidence type="ECO:0000256" key="5">
    <source>
        <dbReference type="ARBA" id="ARBA00023004"/>
    </source>
</evidence>
<dbReference type="PANTHER" id="PTHR32439:SF9">
    <property type="entry name" value="BLR3264 PROTEIN"/>
    <property type="match status" value="1"/>
</dbReference>
<gene>
    <name evidence="9" type="ORF">MPOCJGCO_2381</name>
</gene>
<reference evidence="9" key="2">
    <citation type="submission" date="2021-08" db="EMBL/GenBank/DDBJ databases">
        <authorList>
            <person name="Tani A."/>
            <person name="Ola A."/>
            <person name="Ogura Y."/>
            <person name="Katsura K."/>
            <person name="Hayashi T."/>
        </authorList>
    </citation>
    <scope>NUCLEOTIDE SEQUENCE</scope>
    <source>
        <strain evidence="9">DSM 23632</strain>
    </source>
</reference>
<feature type="region of interest" description="Disordered" evidence="7">
    <location>
        <begin position="223"/>
        <end position="264"/>
    </location>
</feature>
<organism evidence="9 10">
    <name type="scientific">Methylobacterium trifolii</name>
    <dbReference type="NCBI Taxonomy" id="1003092"/>
    <lineage>
        <taxon>Bacteria</taxon>
        <taxon>Pseudomonadati</taxon>
        <taxon>Pseudomonadota</taxon>
        <taxon>Alphaproteobacteria</taxon>
        <taxon>Hyphomicrobiales</taxon>
        <taxon>Methylobacteriaceae</taxon>
        <taxon>Methylobacterium</taxon>
    </lineage>
</organism>
<dbReference type="Pfam" id="PF03460">
    <property type="entry name" value="NIR_SIR_ferr"/>
    <property type="match status" value="1"/>
</dbReference>
<keyword evidence="6" id="KW-0411">Iron-sulfur</keyword>
<dbReference type="SUPFAM" id="SSF55124">
    <property type="entry name" value="Nitrite/Sulfite reductase N-terminal domain-like"/>
    <property type="match status" value="1"/>
</dbReference>
<feature type="domain" description="Nitrite/Sulfite reductase ferredoxin-like" evidence="8">
    <location>
        <begin position="24"/>
        <end position="89"/>
    </location>
</feature>
<evidence type="ECO:0000259" key="8">
    <source>
        <dbReference type="Pfam" id="PF03460"/>
    </source>
</evidence>
<keyword evidence="10" id="KW-1185">Reference proteome</keyword>
<protein>
    <recommendedName>
        <fullName evidence="8">Nitrite/Sulfite reductase ferredoxin-like domain-containing protein</fullName>
    </recommendedName>
</protein>
<evidence type="ECO:0000256" key="2">
    <source>
        <dbReference type="ARBA" id="ARBA00022617"/>
    </source>
</evidence>
<evidence type="ECO:0000256" key="4">
    <source>
        <dbReference type="ARBA" id="ARBA00023002"/>
    </source>
</evidence>
<accession>A0ABQ4U2D5</accession>
<keyword evidence="2" id="KW-0349">Heme</keyword>
<name>A0ABQ4U2D5_9HYPH</name>
<dbReference type="RefSeq" id="WP_238182807.1">
    <property type="nucleotide sequence ID" value="NZ_BPRB01000122.1"/>
</dbReference>